<reference evidence="2" key="1">
    <citation type="submission" date="2020-11" db="EMBL/GenBank/DDBJ databases">
        <authorList>
            <consortium name="DOE Joint Genome Institute"/>
            <person name="Ahrendt S."/>
            <person name="Riley R."/>
            <person name="Andreopoulos W."/>
            <person name="Labutti K."/>
            <person name="Pangilinan J."/>
            <person name="Ruiz-Duenas F.J."/>
            <person name="Barrasa J.M."/>
            <person name="Sanchez-Garcia M."/>
            <person name="Camarero S."/>
            <person name="Miyauchi S."/>
            <person name="Serrano A."/>
            <person name="Linde D."/>
            <person name="Babiker R."/>
            <person name="Drula E."/>
            <person name="Ayuso-Fernandez I."/>
            <person name="Pacheco R."/>
            <person name="Padilla G."/>
            <person name="Ferreira P."/>
            <person name="Barriuso J."/>
            <person name="Kellner H."/>
            <person name="Castanera R."/>
            <person name="Alfaro M."/>
            <person name="Ramirez L."/>
            <person name="Pisabarro A.G."/>
            <person name="Kuo A."/>
            <person name="Tritt A."/>
            <person name="Lipzen A."/>
            <person name="He G."/>
            <person name="Yan M."/>
            <person name="Ng V."/>
            <person name="Cullen D."/>
            <person name="Martin F."/>
            <person name="Rosso M.-N."/>
            <person name="Henrissat B."/>
            <person name="Hibbett D."/>
            <person name="Martinez A.T."/>
            <person name="Grigoriev I.V."/>
        </authorList>
    </citation>
    <scope>NUCLEOTIDE SEQUENCE</scope>
    <source>
        <strain evidence="2">AH 40177</strain>
    </source>
</reference>
<evidence type="ECO:0000313" key="3">
    <source>
        <dbReference type="Proteomes" id="UP000772434"/>
    </source>
</evidence>
<feature type="region of interest" description="Disordered" evidence="1">
    <location>
        <begin position="45"/>
        <end position="66"/>
    </location>
</feature>
<gene>
    <name evidence="2" type="ORF">BDP27DRAFT_1418569</name>
</gene>
<keyword evidence="3" id="KW-1185">Reference proteome</keyword>
<protein>
    <submittedName>
        <fullName evidence="2">Uncharacterized protein</fullName>
    </submittedName>
</protein>
<accession>A0A9P5Q1R3</accession>
<sequence length="154" mass="17872">MLLPLRNCLSKEALDEYFQCQSDDDEATLEEHDHYLKKRTEQELKKKETELQKKQEAAAVRESERAADLDEANNAWEWDGEAHILRLLDWCPSTGTYTWNGRYEQRIRAGRWISGTLEKCNKTGLYIWTGKGPALLELQPRPMPLAAEYISRAS</sequence>
<name>A0A9P5Q1R3_9AGAR</name>
<dbReference type="AlphaFoldDB" id="A0A9P5Q1R3"/>
<organism evidence="2 3">
    <name type="scientific">Rhodocollybia butyracea</name>
    <dbReference type="NCBI Taxonomy" id="206335"/>
    <lineage>
        <taxon>Eukaryota</taxon>
        <taxon>Fungi</taxon>
        <taxon>Dikarya</taxon>
        <taxon>Basidiomycota</taxon>
        <taxon>Agaricomycotina</taxon>
        <taxon>Agaricomycetes</taxon>
        <taxon>Agaricomycetidae</taxon>
        <taxon>Agaricales</taxon>
        <taxon>Marasmiineae</taxon>
        <taxon>Omphalotaceae</taxon>
        <taxon>Rhodocollybia</taxon>
    </lineage>
</organism>
<comment type="caution">
    <text evidence="2">The sequence shown here is derived from an EMBL/GenBank/DDBJ whole genome shotgun (WGS) entry which is preliminary data.</text>
</comment>
<evidence type="ECO:0000256" key="1">
    <source>
        <dbReference type="SAM" id="MobiDB-lite"/>
    </source>
</evidence>
<evidence type="ECO:0000313" key="2">
    <source>
        <dbReference type="EMBL" id="KAF9071995.1"/>
    </source>
</evidence>
<proteinExistence type="predicted"/>
<dbReference type="Proteomes" id="UP000772434">
    <property type="component" value="Unassembled WGS sequence"/>
</dbReference>
<dbReference type="EMBL" id="JADNRY010000028">
    <property type="protein sequence ID" value="KAF9071995.1"/>
    <property type="molecule type" value="Genomic_DNA"/>
</dbReference>